<dbReference type="AlphaFoldDB" id="A0A2P5DUM0"/>
<feature type="compositionally biased region" description="Gly residues" evidence="1">
    <location>
        <begin position="40"/>
        <end position="49"/>
    </location>
</feature>
<feature type="region of interest" description="Disordered" evidence="1">
    <location>
        <begin position="1"/>
        <end position="109"/>
    </location>
</feature>
<dbReference type="Proteomes" id="UP000237105">
    <property type="component" value="Unassembled WGS sequence"/>
</dbReference>
<comment type="caution">
    <text evidence="2">The sequence shown here is derived from an EMBL/GenBank/DDBJ whole genome shotgun (WGS) entry which is preliminary data.</text>
</comment>
<gene>
    <name evidence="2" type="ORF">PanWU01x14_029990</name>
</gene>
<dbReference type="OrthoDB" id="1718085at2759"/>
<evidence type="ECO:0000313" key="3">
    <source>
        <dbReference type="Proteomes" id="UP000237105"/>
    </source>
</evidence>
<name>A0A2P5DUM0_PARAD</name>
<sequence>MALGIGRRGRRGRGRGSYVTQGGRGSSATQGGHGNSDSQGGRGSSGGHGSFSSQGGRGSSTSLGGLGDSTSPSASQQRMGDPLSSQTPSCSTAYPSATTSGSGAVRGPTCGKKTVLIAKSATGGKLPITFEAPCRQPICVNAERFNNEMGYIENFDINLRNETTLKCIDEQMRKAWKGHKYKLHTYFKDIGGEDDEWSAKNTEARSKRKWGSRNGLVSTPRHHIRCGEDLTSTTGQIETWRERHYDPDKGWIWSDLESIYDCIIALRAEHTPVVLSDKDIMECTLGCHSVYFGGWDRSPSRSTATSDMNSGESRRPTYDELAKHLTSTQQQLFENSGPATRIPPTTQRTFEHDDDSPGCAIWQSQSVHVAALGCAKWQPKDHATWRMEAMPRGVTMSCHEAAHVCAIWQLVVVPCGCTRSC</sequence>
<feature type="compositionally biased region" description="Low complexity" evidence="1">
    <location>
        <begin position="50"/>
        <end position="73"/>
    </location>
</feature>
<evidence type="ECO:0000256" key="1">
    <source>
        <dbReference type="SAM" id="MobiDB-lite"/>
    </source>
</evidence>
<proteinExistence type="predicted"/>
<keyword evidence="3" id="KW-1185">Reference proteome</keyword>
<organism evidence="2 3">
    <name type="scientific">Parasponia andersonii</name>
    <name type="common">Sponia andersonii</name>
    <dbReference type="NCBI Taxonomy" id="3476"/>
    <lineage>
        <taxon>Eukaryota</taxon>
        <taxon>Viridiplantae</taxon>
        <taxon>Streptophyta</taxon>
        <taxon>Embryophyta</taxon>
        <taxon>Tracheophyta</taxon>
        <taxon>Spermatophyta</taxon>
        <taxon>Magnoliopsida</taxon>
        <taxon>eudicotyledons</taxon>
        <taxon>Gunneridae</taxon>
        <taxon>Pentapetalae</taxon>
        <taxon>rosids</taxon>
        <taxon>fabids</taxon>
        <taxon>Rosales</taxon>
        <taxon>Cannabaceae</taxon>
        <taxon>Parasponia</taxon>
    </lineage>
</organism>
<reference evidence="3" key="1">
    <citation type="submission" date="2016-06" db="EMBL/GenBank/DDBJ databases">
        <title>Parallel loss of symbiosis genes in relatives of nitrogen-fixing non-legume Parasponia.</title>
        <authorList>
            <person name="Van Velzen R."/>
            <person name="Holmer R."/>
            <person name="Bu F."/>
            <person name="Rutten L."/>
            <person name="Van Zeijl A."/>
            <person name="Liu W."/>
            <person name="Santuari L."/>
            <person name="Cao Q."/>
            <person name="Sharma T."/>
            <person name="Shen D."/>
            <person name="Roswanjaya Y."/>
            <person name="Wardhani T."/>
            <person name="Kalhor M.S."/>
            <person name="Jansen J."/>
            <person name="Van den Hoogen J."/>
            <person name="Gungor B."/>
            <person name="Hartog M."/>
            <person name="Hontelez J."/>
            <person name="Verver J."/>
            <person name="Yang W.-C."/>
            <person name="Schijlen E."/>
            <person name="Repin R."/>
            <person name="Schilthuizen M."/>
            <person name="Schranz E."/>
            <person name="Heidstra R."/>
            <person name="Miyata K."/>
            <person name="Fedorova E."/>
            <person name="Kohlen W."/>
            <person name="Bisseling T."/>
            <person name="Smit S."/>
            <person name="Geurts R."/>
        </authorList>
    </citation>
    <scope>NUCLEOTIDE SEQUENCE [LARGE SCALE GENOMIC DNA]</scope>
    <source>
        <strain evidence="3">cv. WU1-14</strain>
    </source>
</reference>
<evidence type="ECO:0000313" key="2">
    <source>
        <dbReference type="EMBL" id="PON76990.1"/>
    </source>
</evidence>
<protein>
    <submittedName>
        <fullName evidence="2">Uncharacterized protein</fullName>
    </submittedName>
</protein>
<dbReference type="EMBL" id="JXTB01000015">
    <property type="protein sequence ID" value="PON76990.1"/>
    <property type="molecule type" value="Genomic_DNA"/>
</dbReference>
<feature type="compositionally biased region" description="Polar residues" evidence="1">
    <location>
        <begin position="74"/>
        <end position="102"/>
    </location>
</feature>
<accession>A0A2P5DUM0</accession>